<evidence type="ECO:0000256" key="1">
    <source>
        <dbReference type="SAM" id="MobiDB-lite"/>
    </source>
</evidence>
<dbReference type="EMBL" id="CP001330">
    <property type="protein sequence ID" value="ACO66214.1"/>
    <property type="molecule type" value="Genomic_DNA"/>
</dbReference>
<dbReference type="NCBIfam" id="TIGR01571">
    <property type="entry name" value="A_thal_Cys_rich"/>
    <property type="match status" value="1"/>
</dbReference>
<dbReference type="InParanoid" id="C1EED0"/>
<dbReference type="OrthoDB" id="985035at2759"/>
<dbReference type="RefSeq" id="XP_002504956.1">
    <property type="nucleotide sequence ID" value="XM_002504910.1"/>
</dbReference>
<protein>
    <submittedName>
        <fullName evidence="2">Uncharacterized protein</fullName>
    </submittedName>
</protein>
<dbReference type="Proteomes" id="UP000002009">
    <property type="component" value="Chromosome 11"/>
</dbReference>
<reference evidence="2 3" key="1">
    <citation type="journal article" date="2009" name="Science">
        <title>Green evolution and dynamic adaptations revealed by genomes of the marine picoeukaryotes Micromonas.</title>
        <authorList>
            <person name="Worden A.Z."/>
            <person name="Lee J.H."/>
            <person name="Mock T."/>
            <person name="Rouze P."/>
            <person name="Simmons M.P."/>
            <person name="Aerts A.L."/>
            <person name="Allen A.E."/>
            <person name="Cuvelier M.L."/>
            <person name="Derelle E."/>
            <person name="Everett M.V."/>
            <person name="Foulon E."/>
            <person name="Grimwood J."/>
            <person name="Gundlach H."/>
            <person name="Henrissat B."/>
            <person name="Napoli C."/>
            <person name="McDonald S.M."/>
            <person name="Parker M.S."/>
            <person name="Rombauts S."/>
            <person name="Salamov A."/>
            <person name="Von Dassow P."/>
            <person name="Badger J.H."/>
            <person name="Coutinho P.M."/>
            <person name="Demir E."/>
            <person name="Dubchak I."/>
            <person name="Gentemann C."/>
            <person name="Eikrem W."/>
            <person name="Gready J.E."/>
            <person name="John U."/>
            <person name="Lanier W."/>
            <person name="Lindquist E.A."/>
            <person name="Lucas S."/>
            <person name="Mayer K.F."/>
            <person name="Moreau H."/>
            <person name="Not F."/>
            <person name="Otillar R."/>
            <person name="Panaud O."/>
            <person name="Pangilinan J."/>
            <person name="Paulsen I."/>
            <person name="Piegu B."/>
            <person name="Poliakov A."/>
            <person name="Robbens S."/>
            <person name="Schmutz J."/>
            <person name="Toulza E."/>
            <person name="Wyss T."/>
            <person name="Zelensky A."/>
            <person name="Zhou K."/>
            <person name="Armbrust E.V."/>
            <person name="Bhattacharya D."/>
            <person name="Goodenough U.W."/>
            <person name="Van de Peer Y."/>
            <person name="Grigoriev I.V."/>
        </authorList>
    </citation>
    <scope>NUCLEOTIDE SEQUENCE [LARGE SCALE GENOMIC DNA]</scope>
    <source>
        <strain evidence="3">RCC299 / NOUM17</strain>
    </source>
</reference>
<proteinExistence type="predicted"/>
<dbReference type="PANTHER" id="PTHR15907">
    <property type="entry name" value="DUF614 FAMILY PROTEIN-RELATED"/>
    <property type="match status" value="1"/>
</dbReference>
<dbReference type="FunCoup" id="C1EED0">
    <property type="interactions" value="59"/>
</dbReference>
<dbReference type="OMA" id="EYRECKI"/>
<dbReference type="InterPro" id="IPR006461">
    <property type="entry name" value="PLAC_motif_containing"/>
</dbReference>
<keyword evidence="3" id="KW-1185">Reference proteome</keyword>
<sequence length="271" mass="28673">MAQPTLTPVYHASGWYTDVCVCCNCCSKNGDDFVECDLCCAAVFCPCAVLNSNVKMLQTRTYHKPCDFECTKPCGIMACLTVTSGIIQTIGRATGVFLDLVNLGPLYSFQWRSALREKYGIAGDPCSDCICHFCCNPCVLCQEHIELRKRNGGTGGLPPHAVVMAQPYAGAWTQTYAPGGQVMPATAYGGPPGAGGPVPMYTATVAPQGPPTVFQQPGGGVAMATLSADQSEQPARPSADPYGQDPYGQQEPRRAGAYYPEYPSSGKAQGG</sequence>
<gene>
    <name evidence="2" type="ORF">MICPUN_109170</name>
</gene>
<dbReference type="KEGG" id="mis:MICPUN_109170"/>
<evidence type="ECO:0000313" key="3">
    <source>
        <dbReference type="Proteomes" id="UP000002009"/>
    </source>
</evidence>
<feature type="region of interest" description="Disordered" evidence="1">
    <location>
        <begin position="210"/>
        <end position="271"/>
    </location>
</feature>
<dbReference type="Pfam" id="PF04749">
    <property type="entry name" value="PLAC8"/>
    <property type="match status" value="1"/>
</dbReference>
<dbReference type="STRING" id="296587.C1EED0"/>
<dbReference type="AlphaFoldDB" id="C1EED0"/>
<organism evidence="2 3">
    <name type="scientific">Micromonas commoda (strain RCC299 / NOUM17 / CCMP2709)</name>
    <name type="common">Picoplanktonic green alga</name>
    <dbReference type="NCBI Taxonomy" id="296587"/>
    <lineage>
        <taxon>Eukaryota</taxon>
        <taxon>Viridiplantae</taxon>
        <taxon>Chlorophyta</taxon>
        <taxon>Mamiellophyceae</taxon>
        <taxon>Mamiellales</taxon>
        <taxon>Mamiellaceae</taxon>
        <taxon>Micromonas</taxon>
    </lineage>
</organism>
<name>C1EED0_MICCC</name>
<evidence type="ECO:0000313" key="2">
    <source>
        <dbReference type="EMBL" id="ACO66214.1"/>
    </source>
</evidence>
<dbReference type="GeneID" id="8247678"/>
<accession>C1EED0</accession>